<dbReference type="Proteomes" id="UP001079535">
    <property type="component" value="Unassembled WGS sequence"/>
</dbReference>
<dbReference type="AlphaFoldDB" id="A0A396GH07"/>
<sequence length="119" mass="14601">MKLTRKETVSWHRKMWNWIADRIEEEKEYQHINVLKKEYCEGKGFYYVTSNCFCCEYTKYICDYCPIEWKSEVEDFMCMQKYEEDDDEGLYALCCNELDWEEQAKLARQIANLPERQDL</sequence>
<reference evidence="1" key="1">
    <citation type="submission" date="2022-11" db="EMBL/GenBank/DDBJ databases">
        <title>Temperate bacteriophages infecting mucin-degrading bacterium Ruminococcus gnavus from the human gut.</title>
        <authorList>
            <person name="Buttimer C."/>
        </authorList>
    </citation>
    <scope>NUCLEOTIDE SEQUENCE</scope>
    <source>
        <strain evidence="1">CCUG 49994</strain>
    </source>
</reference>
<dbReference type="RefSeq" id="WP_009245460.1">
    <property type="nucleotide sequence ID" value="NZ_BAABXV010000001.1"/>
</dbReference>
<protein>
    <submittedName>
        <fullName evidence="1">Uncharacterized protein</fullName>
    </submittedName>
</protein>
<evidence type="ECO:0000313" key="2">
    <source>
        <dbReference type="Proteomes" id="UP001079535"/>
    </source>
</evidence>
<accession>A0A396GH07</accession>
<dbReference type="EMBL" id="JAPRAY010000003">
    <property type="protein sequence ID" value="MCZ0666652.1"/>
    <property type="molecule type" value="Genomic_DNA"/>
</dbReference>
<organism evidence="1 2">
    <name type="scientific">Mediterraneibacter gnavus</name>
    <name type="common">Ruminococcus gnavus</name>
    <dbReference type="NCBI Taxonomy" id="33038"/>
    <lineage>
        <taxon>Bacteria</taxon>
        <taxon>Bacillati</taxon>
        <taxon>Bacillota</taxon>
        <taxon>Clostridia</taxon>
        <taxon>Lachnospirales</taxon>
        <taxon>Lachnospiraceae</taxon>
        <taxon>Mediterraneibacter</taxon>
    </lineage>
</organism>
<comment type="caution">
    <text evidence="1">The sequence shown here is derived from an EMBL/GenBank/DDBJ whole genome shotgun (WGS) entry which is preliminary data.</text>
</comment>
<gene>
    <name evidence="1" type="ORF">OZZ17_03755</name>
</gene>
<name>A0A396GH07_MEDGN</name>
<evidence type="ECO:0000313" key="1">
    <source>
        <dbReference type="EMBL" id="MCZ0666652.1"/>
    </source>
</evidence>
<proteinExistence type="predicted"/>